<protein>
    <submittedName>
        <fullName evidence="2">Uncharacterized protein</fullName>
    </submittedName>
</protein>
<keyword evidence="1" id="KW-1133">Transmembrane helix</keyword>
<keyword evidence="1" id="KW-0812">Transmembrane</keyword>
<proteinExistence type="predicted"/>
<name>A0A1Y5T4Q2_9RHOB</name>
<feature type="transmembrane region" description="Helical" evidence="1">
    <location>
        <begin position="108"/>
        <end position="126"/>
    </location>
</feature>
<evidence type="ECO:0000313" key="3">
    <source>
        <dbReference type="Proteomes" id="UP000193077"/>
    </source>
</evidence>
<organism evidence="2 3">
    <name type="scientific">Falsiruegeria litorea R37</name>
    <dbReference type="NCBI Taxonomy" id="1200284"/>
    <lineage>
        <taxon>Bacteria</taxon>
        <taxon>Pseudomonadati</taxon>
        <taxon>Pseudomonadota</taxon>
        <taxon>Alphaproteobacteria</taxon>
        <taxon>Rhodobacterales</taxon>
        <taxon>Roseobacteraceae</taxon>
        <taxon>Falsiruegeria</taxon>
    </lineage>
</organism>
<keyword evidence="3" id="KW-1185">Reference proteome</keyword>
<gene>
    <name evidence="2" type="ORF">TRL7639_02978</name>
</gene>
<accession>A0A1Y5T4Q2</accession>
<evidence type="ECO:0000256" key="1">
    <source>
        <dbReference type="SAM" id="Phobius"/>
    </source>
</evidence>
<dbReference type="EMBL" id="FWFO01000002">
    <property type="protein sequence ID" value="SLN55837.1"/>
    <property type="molecule type" value="Genomic_DNA"/>
</dbReference>
<reference evidence="2 3" key="1">
    <citation type="submission" date="2017-03" db="EMBL/GenBank/DDBJ databases">
        <authorList>
            <person name="Afonso C.L."/>
            <person name="Miller P.J."/>
            <person name="Scott M.A."/>
            <person name="Spackman E."/>
            <person name="Goraichik I."/>
            <person name="Dimitrov K.M."/>
            <person name="Suarez D.L."/>
            <person name="Swayne D.E."/>
        </authorList>
    </citation>
    <scope>NUCLEOTIDE SEQUENCE [LARGE SCALE GENOMIC DNA]</scope>
    <source>
        <strain evidence="2 3">CECT 7639</strain>
    </source>
</reference>
<dbReference type="AlphaFoldDB" id="A0A1Y5T4Q2"/>
<sequence>MTALKQYERIEATGLWRPTAEEQRREVVVSIGEATLTIADFNDSALTHWSLAALVRQNPGAFPAIYHPDGDPGETLELAEGETTMIEAIERLQRAIDRARPHPGRLRLATILGGGAALAAVLVFWLPGAMKRHTVSVVPDIKRQEIGRALLDRIERVGGQECSNPDADPILRKLAARTGVDRLAVVPAGVADSLHLPGGIVLLNRALIEDHEDPAVAAGFVLAERARAEQMDPLDEVLDFAGAWPSFRLLTTGEITPGILDRYAEHALAAPRHALEEDTTLALFAQAAIPSSPYAYALDVTGETVLGLIEADPMAGRTLEPVLPDRDWVLLQSICGE</sequence>
<keyword evidence="1" id="KW-0472">Membrane</keyword>
<evidence type="ECO:0000313" key="2">
    <source>
        <dbReference type="EMBL" id="SLN55837.1"/>
    </source>
</evidence>
<dbReference type="Proteomes" id="UP000193077">
    <property type="component" value="Unassembled WGS sequence"/>
</dbReference>
<dbReference type="OrthoDB" id="7822309at2"/>
<dbReference type="RefSeq" id="WP_085796641.1">
    <property type="nucleotide sequence ID" value="NZ_FWFO01000002.1"/>
</dbReference>